<dbReference type="AlphaFoldDB" id="A0A183I837"/>
<dbReference type="Proteomes" id="UP000267606">
    <property type="component" value="Unassembled WGS sequence"/>
</dbReference>
<dbReference type="Pfam" id="PF13925">
    <property type="entry name" value="Katanin_con80"/>
    <property type="match status" value="1"/>
</dbReference>
<dbReference type="EMBL" id="UZAJ01043186">
    <property type="protein sequence ID" value="VDP24715.1"/>
    <property type="molecule type" value="Genomic_DNA"/>
</dbReference>
<proteinExistence type="predicted"/>
<evidence type="ECO:0000256" key="1">
    <source>
        <dbReference type="ARBA" id="ARBA00004245"/>
    </source>
</evidence>
<keyword evidence="6" id="KW-1185">Reference proteome</keyword>
<gene>
    <name evidence="5" type="ORF">OFLC_LOCUS15899</name>
</gene>
<keyword evidence="2" id="KW-0963">Cytoplasm</keyword>
<reference evidence="5 6" key="2">
    <citation type="submission" date="2018-11" db="EMBL/GenBank/DDBJ databases">
        <authorList>
            <consortium name="Pathogen Informatics"/>
        </authorList>
    </citation>
    <scope>NUCLEOTIDE SEQUENCE [LARGE SCALE GENOMIC DNA]</scope>
</reference>
<organism evidence="7">
    <name type="scientific">Onchocerca flexuosa</name>
    <dbReference type="NCBI Taxonomy" id="387005"/>
    <lineage>
        <taxon>Eukaryota</taxon>
        <taxon>Metazoa</taxon>
        <taxon>Ecdysozoa</taxon>
        <taxon>Nematoda</taxon>
        <taxon>Chromadorea</taxon>
        <taxon>Rhabditida</taxon>
        <taxon>Spirurina</taxon>
        <taxon>Spiruromorpha</taxon>
        <taxon>Filarioidea</taxon>
        <taxon>Onchocercidae</taxon>
        <taxon>Onchocerca</taxon>
    </lineage>
</organism>
<feature type="domain" description="Katanin p80 subunit C-terminal" evidence="4">
    <location>
        <begin position="2"/>
        <end position="67"/>
    </location>
</feature>
<dbReference type="GO" id="GO:0008017">
    <property type="term" value="F:microtubule binding"/>
    <property type="evidence" value="ECO:0007669"/>
    <property type="project" value="InterPro"/>
</dbReference>
<keyword evidence="3" id="KW-0206">Cytoskeleton</keyword>
<evidence type="ECO:0000256" key="3">
    <source>
        <dbReference type="ARBA" id="ARBA00023212"/>
    </source>
</evidence>
<sequence length="108" mass="12072">MIINQRRAVLEDVLHCWRTRGSEAAVTEAARSSDIAVLVELIDAFNHTPAVWNLTLCAAILPQIEPLCIQQLTNIRVKATLLADRMNKSQSHEFTALMQIFDDTLSPS</sequence>
<evidence type="ECO:0000259" key="4">
    <source>
        <dbReference type="Pfam" id="PF13925"/>
    </source>
</evidence>
<evidence type="ECO:0000256" key="2">
    <source>
        <dbReference type="ARBA" id="ARBA00022490"/>
    </source>
</evidence>
<reference evidence="7" key="1">
    <citation type="submission" date="2016-06" db="UniProtKB">
        <authorList>
            <consortium name="WormBaseParasite"/>
        </authorList>
    </citation>
    <scope>IDENTIFICATION</scope>
</reference>
<evidence type="ECO:0000313" key="6">
    <source>
        <dbReference type="Proteomes" id="UP000267606"/>
    </source>
</evidence>
<name>A0A183I837_9BILA</name>
<accession>A0A183I837</accession>
<dbReference type="InterPro" id="IPR028021">
    <property type="entry name" value="Katanin_C-terminal"/>
</dbReference>
<dbReference type="STRING" id="387005.A0A183I837"/>
<dbReference type="WBParaSite" id="OFLC_0001591201-mRNA-1">
    <property type="protein sequence ID" value="OFLC_0001591201-mRNA-1"/>
    <property type="gene ID" value="OFLC_0001591201"/>
</dbReference>
<comment type="subcellular location">
    <subcellularLocation>
        <location evidence="1">Cytoplasm</location>
        <location evidence="1">Cytoskeleton</location>
    </subcellularLocation>
</comment>
<evidence type="ECO:0000313" key="7">
    <source>
        <dbReference type="WBParaSite" id="OFLC_0001591201-mRNA-1"/>
    </source>
</evidence>
<evidence type="ECO:0000313" key="5">
    <source>
        <dbReference type="EMBL" id="VDP24715.1"/>
    </source>
</evidence>
<dbReference type="GO" id="GO:0005856">
    <property type="term" value="C:cytoskeleton"/>
    <property type="evidence" value="ECO:0007669"/>
    <property type="project" value="UniProtKB-SubCell"/>
</dbReference>
<protein>
    <submittedName>
        <fullName evidence="7">Katanin_con80 domain-containing protein</fullName>
    </submittedName>
</protein>